<dbReference type="Gene3D" id="1.10.60.40">
    <property type="match status" value="1"/>
</dbReference>
<dbReference type="Gene3D" id="3.40.720.10">
    <property type="entry name" value="Alkaline Phosphatase, subunit A"/>
    <property type="match status" value="1"/>
</dbReference>
<dbReference type="InterPro" id="IPR001952">
    <property type="entry name" value="Alkaline_phosphatase"/>
</dbReference>
<feature type="signal peptide" evidence="12">
    <location>
        <begin position="1"/>
        <end position="31"/>
    </location>
</feature>
<keyword evidence="7" id="KW-0862">Zinc</keyword>
<reference evidence="13 14" key="1">
    <citation type="submission" date="2024-09" db="EMBL/GenBank/DDBJ databases">
        <authorList>
            <person name="Sun Q."/>
            <person name="Mori K."/>
        </authorList>
    </citation>
    <scope>NUCLEOTIDE SEQUENCE [LARGE SCALE GENOMIC DNA]</scope>
    <source>
        <strain evidence="13 14">NCAIM B.02529</strain>
    </source>
</reference>
<keyword evidence="10" id="KW-0175">Coiled coil</keyword>
<evidence type="ECO:0000256" key="2">
    <source>
        <dbReference type="ARBA" id="ARBA00001947"/>
    </source>
</evidence>
<proteinExistence type="inferred from homology"/>
<dbReference type="SMART" id="SM00098">
    <property type="entry name" value="alkPPc"/>
    <property type="match status" value="1"/>
</dbReference>
<dbReference type="InterPro" id="IPR017850">
    <property type="entry name" value="Alkaline_phosphatase_core_sf"/>
</dbReference>
<evidence type="ECO:0000313" key="13">
    <source>
        <dbReference type="EMBL" id="MFC0526040.1"/>
    </source>
</evidence>
<evidence type="ECO:0000256" key="10">
    <source>
        <dbReference type="SAM" id="Coils"/>
    </source>
</evidence>
<dbReference type="PROSITE" id="PS00123">
    <property type="entry name" value="ALKALINE_PHOSPHATASE"/>
    <property type="match status" value="1"/>
</dbReference>
<dbReference type="Pfam" id="PF00245">
    <property type="entry name" value="Alk_phosphatase"/>
    <property type="match status" value="1"/>
</dbReference>
<evidence type="ECO:0000256" key="1">
    <source>
        <dbReference type="ARBA" id="ARBA00001946"/>
    </source>
</evidence>
<keyword evidence="4" id="KW-0597">Phosphoprotein</keyword>
<feature type="region of interest" description="Disordered" evidence="11">
    <location>
        <begin position="455"/>
        <end position="474"/>
    </location>
</feature>
<evidence type="ECO:0000256" key="9">
    <source>
        <dbReference type="RuleBase" id="RU003946"/>
    </source>
</evidence>
<keyword evidence="14" id="KW-1185">Reference proteome</keyword>
<protein>
    <submittedName>
        <fullName evidence="13">Alkaline phosphatase</fullName>
    </submittedName>
</protein>
<keyword evidence="12" id="KW-0732">Signal</keyword>
<dbReference type="CDD" id="cd16012">
    <property type="entry name" value="ALP"/>
    <property type="match status" value="1"/>
</dbReference>
<gene>
    <name evidence="13" type="ORF">ACFFGV_20910</name>
</gene>
<feature type="chain" id="PRO_5046005190" evidence="12">
    <location>
        <begin position="32"/>
        <end position="497"/>
    </location>
</feature>
<evidence type="ECO:0000313" key="14">
    <source>
        <dbReference type="Proteomes" id="UP001589836"/>
    </source>
</evidence>
<dbReference type="PRINTS" id="PR00113">
    <property type="entry name" value="ALKPHPHTASE"/>
</dbReference>
<name>A0ABV6LUF4_9BACI</name>
<accession>A0ABV6LUF4</accession>
<evidence type="ECO:0000256" key="8">
    <source>
        <dbReference type="ARBA" id="ARBA00022842"/>
    </source>
</evidence>
<comment type="cofactor">
    <cofactor evidence="1">
        <name>Mg(2+)</name>
        <dbReference type="ChEBI" id="CHEBI:18420"/>
    </cofactor>
</comment>
<dbReference type="PANTHER" id="PTHR11596:SF5">
    <property type="entry name" value="ALKALINE PHOSPHATASE"/>
    <property type="match status" value="1"/>
</dbReference>
<dbReference type="Proteomes" id="UP001589836">
    <property type="component" value="Unassembled WGS sequence"/>
</dbReference>
<feature type="coiled-coil region" evidence="10">
    <location>
        <begin position="372"/>
        <end position="399"/>
    </location>
</feature>
<comment type="caution">
    <text evidence="13">The sequence shown here is derived from an EMBL/GenBank/DDBJ whole genome shotgun (WGS) entry which is preliminary data.</text>
</comment>
<evidence type="ECO:0000256" key="11">
    <source>
        <dbReference type="SAM" id="MobiDB-lite"/>
    </source>
</evidence>
<dbReference type="InterPro" id="IPR018299">
    <property type="entry name" value="Alkaline_phosphatase_AS"/>
</dbReference>
<dbReference type="RefSeq" id="WP_377351906.1">
    <property type="nucleotide sequence ID" value="NZ_JBHLTP010000024.1"/>
</dbReference>
<evidence type="ECO:0000256" key="4">
    <source>
        <dbReference type="ARBA" id="ARBA00022553"/>
    </source>
</evidence>
<keyword evidence="6" id="KW-0378">Hydrolase</keyword>
<keyword evidence="8" id="KW-0460">Magnesium</keyword>
<sequence length="497" mass="54649">MVKRNAGKGFSIVIAFLMMWAGIMSQTSASASEKEKQEETKIKNVIFLIGDGMGPAYTTAYRYVKDDPDTPEMEPTAFDPYLVGMQKVHPNDPKENITDSAAAGTAMSSGVKTYNGAVAVDNDKSEVKTVLEEAKEQGMATGLVATSQINHATPAAFGSHNESRNNYNEIADHYFDLTVDGKHLVDVMLGGGTKYFERDDRNLVKEFKQDGYSYVTNKQALKQDDNEQVLGLFAEVGLPKMKDRTKDIPSLEDMTKSAIDRLDNNNEGFFLMVEGSQIDWAGHANDVVGAMSEMEDFENAFQAAIAYAKQDKHTLVVSTADHSTGGLSIAKGGPYTFNPEAIRGVKRTPEFMAEQIENGSDVKKVLQKYVEYDLKKEEIEQVEEAKVDLKDNKDAVSTAISNVFNERARAGWTTDGHTGVDVQVYAYGPGKHMFTGMTDNTDQAKSIFKIIKNKAAEKEKEDDQEEDEEAEKTGMIQSIKNSFLSLADSVGGLLSSN</sequence>
<evidence type="ECO:0000256" key="3">
    <source>
        <dbReference type="ARBA" id="ARBA00005984"/>
    </source>
</evidence>
<dbReference type="SUPFAM" id="SSF53649">
    <property type="entry name" value="Alkaline phosphatase-like"/>
    <property type="match status" value="1"/>
</dbReference>
<comment type="cofactor">
    <cofactor evidence="2">
        <name>Zn(2+)</name>
        <dbReference type="ChEBI" id="CHEBI:29105"/>
    </cofactor>
</comment>
<keyword evidence="5" id="KW-0479">Metal-binding</keyword>
<dbReference type="EMBL" id="JBHLTP010000024">
    <property type="protein sequence ID" value="MFC0526040.1"/>
    <property type="molecule type" value="Genomic_DNA"/>
</dbReference>
<comment type="similarity">
    <text evidence="3 9">Belongs to the alkaline phosphatase family.</text>
</comment>
<evidence type="ECO:0000256" key="6">
    <source>
        <dbReference type="ARBA" id="ARBA00022801"/>
    </source>
</evidence>
<evidence type="ECO:0000256" key="5">
    <source>
        <dbReference type="ARBA" id="ARBA00022723"/>
    </source>
</evidence>
<evidence type="ECO:0000256" key="12">
    <source>
        <dbReference type="SAM" id="SignalP"/>
    </source>
</evidence>
<dbReference type="PANTHER" id="PTHR11596">
    <property type="entry name" value="ALKALINE PHOSPHATASE"/>
    <property type="match status" value="1"/>
</dbReference>
<evidence type="ECO:0000256" key="7">
    <source>
        <dbReference type="ARBA" id="ARBA00022833"/>
    </source>
</evidence>
<organism evidence="13 14">
    <name type="scientific">Pontibacillus salicampi</name>
    <dbReference type="NCBI Taxonomy" id="1449801"/>
    <lineage>
        <taxon>Bacteria</taxon>
        <taxon>Bacillati</taxon>
        <taxon>Bacillota</taxon>
        <taxon>Bacilli</taxon>
        <taxon>Bacillales</taxon>
        <taxon>Bacillaceae</taxon>
        <taxon>Pontibacillus</taxon>
    </lineage>
</organism>